<protein>
    <submittedName>
        <fullName evidence="3">Uncharacterized protein</fullName>
    </submittedName>
</protein>
<dbReference type="Proteomes" id="UP000263094">
    <property type="component" value="Unassembled WGS sequence"/>
</dbReference>
<proteinExistence type="predicted"/>
<evidence type="ECO:0000313" key="3">
    <source>
        <dbReference type="EMBL" id="RFU87579.1"/>
    </source>
</evidence>
<keyword evidence="2" id="KW-0732">Signal</keyword>
<feature type="chain" id="PRO_5016655087" evidence="2">
    <location>
        <begin position="27"/>
        <end position="97"/>
    </location>
</feature>
<dbReference type="EMBL" id="QUAK01000027">
    <property type="protein sequence ID" value="RFU87579.1"/>
    <property type="molecule type" value="Genomic_DNA"/>
</dbReference>
<name>A0A372M9N9_9ACTN</name>
<comment type="caution">
    <text evidence="3">The sequence shown here is derived from an EMBL/GenBank/DDBJ whole genome shotgun (WGS) entry which is preliminary data.</text>
</comment>
<feature type="region of interest" description="Disordered" evidence="1">
    <location>
        <begin position="71"/>
        <end position="97"/>
    </location>
</feature>
<organism evidence="3 4">
    <name type="scientific">Streptomyces triticagri</name>
    <dbReference type="NCBI Taxonomy" id="2293568"/>
    <lineage>
        <taxon>Bacteria</taxon>
        <taxon>Bacillati</taxon>
        <taxon>Actinomycetota</taxon>
        <taxon>Actinomycetes</taxon>
        <taxon>Kitasatosporales</taxon>
        <taxon>Streptomycetaceae</taxon>
        <taxon>Streptomyces</taxon>
    </lineage>
</organism>
<feature type="compositionally biased region" description="Pro residues" evidence="1">
    <location>
        <begin position="86"/>
        <end position="97"/>
    </location>
</feature>
<dbReference type="RefSeq" id="WP_128554923.1">
    <property type="nucleotide sequence ID" value="NZ_QUAK01000027.1"/>
</dbReference>
<feature type="signal peptide" evidence="2">
    <location>
        <begin position="1"/>
        <end position="26"/>
    </location>
</feature>
<feature type="compositionally biased region" description="Low complexity" evidence="1">
    <location>
        <begin position="71"/>
        <end position="85"/>
    </location>
</feature>
<reference evidence="3 4" key="1">
    <citation type="submission" date="2018-08" db="EMBL/GenBank/DDBJ databases">
        <title>Isolation, diversity and antifungal activity of Actinobacteria from wheat.</title>
        <authorList>
            <person name="Han C."/>
        </authorList>
    </citation>
    <scope>NUCLEOTIDE SEQUENCE [LARGE SCALE GENOMIC DNA]</scope>
    <source>
        <strain evidence="3 4">NEAU-YY421</strain>
    </source>
</reference>
<gene>
    <name evidence="3" type="ORF">DY218_06395</name>
</gene>
<sequence length="97" mass="9868">MCTGIRLRAVLIATAALGVLALPTVAAFTDTADLAHRPPPDAPHRTPREEIQPAANIAGEAARRAAQRLLGGSATPLAEQAEAPPCHAPAPVPVGDV</sequence>
<accession>A0A372M9N9</accession>
<evidence type="ECO:0000256" key="2">
    <source>
        <dbReference type="SAM" id="SignalP"/>
    </source>
</evidence>
<keyword evidence="4" id="KW-1185">Reference proteome</keyword>
<evidence type="ECO:0000256" key="1">
    <source>
        <dbReference type="SAM" id="MobiDB-lite"/>
    </source>
</evidence>
<evidence type="ECO:0000313" key="4">
    <source>
        <dbReference type="Proteomes" id="UP000263094"/>
    </source>
</evidence>
<dbReference type="AlphaFoldDB" id="A0A372M9N9"/>